<gene>
    <name evidence="2" type="ORF">B0H67DRAFT_646513</name>
</gene>
<accession>A0AA40DT87</accession>
<keyword evidence="3" id="KW-1185">Reference proteome</keyword>
<protein>
    <recommendedName>
        <fullName evidence="4">DRBM domain-containing protein</fullName>
    </recommendedName>
</protein>
<feature type="compositionally biased region" description="Low complexity" evidence="1">
    <location>
        <begin position="176"/>
        <end position="193"/>
    </location>
</feature>
<evidence type="ECO:0000256" key="1">
    <source>
        <dbReference type="SAM" id="MobiDB-lite"/>
    </source>
</evidence>
<evidence type="ECO:0000313" key="2">
    <source>
        <dbReference type="EMBL" id="KAK0711108.1"/>
    </source>
</evidence>
<organism evidence="2 3">
    <name type="scientific">Lasiosphaeris hirsuta</name>
    <dbReference type="NCBI Taxonomy" id="260670"/>
    <lineage>
        <taxon>Eukaryota</taxon>
        <taxon>Fungi</taxon>
        <taxon>Dikarya</taxon>
        <taxon>Ascomycota</taxon>
        <taxon>Pezizomycotina</taxon>
        <taxon>Sordariomycetes</taxon>
        <taxon>Sordariomycetidae</taxon>
        <taxon>Sordariales</taxon>
        <taxon>Lasiosphaeriaceae</taxon>
        <taxon>Lasiosphaeris</taxon>
    </lineage>
</organism>
<reference evidence="2" key="1">
    <citation type="submission" date="2023-06" db="EMBL/GenBank/DDBJ databases">
        <title>Genome-scale phylogeny and comparative genomics of the fungal order Sordariales.</title>
        <authorList>
            <consortium name="Lawrence Berkeley National Laboratory"/>
            <person name="Hensen N."/>
            <person name="Bonometti L."/>
            <person name="Westerberg I."/>
            <person name="Brannstrom I.O."/>
            <person name="Guillou S."/>
            <person name="Cros-Aarteil S."/>
            <person name="Calhoun S."/>
            <person name="Haridas S."/>
            <person name="Kuo A."/>
            <person name="Mondo S."/>
            <person name="Pangilinan J."/>
            <person name="Riley R."/>
            <person name="Labutti K."/>
            <person name="Andreopoulos B."/>
            <person name="Lipzen A."/>
            <person name="Chen C."/>
            <person name="Yanf M."/>
            <person name="Daum C."/>
            <person name="Ng V."/>
            <person name="Clum A."/>
            <person name="Steindorff A."/>
            <person name="Ohm R."/>
            <person name="Martin F."/>
            <person name="Silar P."/>
            <person name="Natvig D."/>
            <person name="Lalanne C."/>
            <person name="Gautier V."/>
            <person name="Ament-Velasquez S.L."/>
            <person name="Kruys A."/>
            <person name="Hutchinson M.I."/>
            <person name="Powell A.J."/>
            <person name="Barry K."/>
            <person name="Miller A.N."/>
            <person name="Grigoriev I.V."/>
            <person name="Debuchy R."/>
            <person name="Gladieux P."/>
            <person name="Thoren M.H."/>
            <person name="Johannesson H."/>
        </authorList>
    </citation>
    <scope>NUCLEOTIDE SEQUENCE</scope>
    <source>
        <strain evidence="2">SMH4607-1</strain>
    </source>
</reference>
<name>A0AA40DT87_9PEZI</name>
<feature type="region of interest" description="Disordered" evidence="1">
    <location>
        <begin position="295"/>
        <end position="324"/>
    </location>
</feature>
<sequence length="324" mass="34907">MPSASLLSDPVDYRDLKEWIAHQESLPQPTPLTDAQRKAIAELKASIIKNVPEPELGETDWVSLLFRFRDANHEDNAAVSFRDEAGPNGTWRCFCSYTGPGSHEPTEFPNKDSGFIADSRNTPVAPGFAKKKDAKKYAARCCAEWLMKVELLSPKGEVLRRRKGSSVATPPPSIPATPSKAQAAARPSASASSPSPPASDDSDNERPAAERVRDLCKHLGIIQPKYHVVSTATSAPGNALFFDGRADFGTDAVTVPETVGRVTACLSRASTKERIAEEVLVYLIEEKARREEQFRAVAGGGAADATDDDDDHGGSLDESTGSDE</sequence>
<dbReference type="EMBL" id="JAUKUA010000005">
    <property type="protein sequence ID" value="KAK0711108.1"/>
    <property type="molecule type" value="Genomic_DNA"/>
</dbReference>
<comment type="caution">
    <text evidence="2">The sequence shown here is derived from an EMBL/GenBank/DDBJ whole genome shotgun (WGS) entry which is preliminary data.</text>
</comment>
<evidence type="ECO:0000313" key="3">
    <source>
        <dbReference type="Proteomes" id="UP001172102"/>
    </source>
</evidence>
<dbReference type="Proteomes" id="UP001172102">
    <property type="component" value="Unassembled WGS sequence"/>
</dbReference>
<evidence type="ECO:0008006" key="4">
    <source>
        <dbReference type="Google" id="ProtNLM"/>
    </source>
</evidence>
<feature type="region of interest" description="Disordered" evidence="1">
    <location>
        <begin position="161"/>
        <end position="210"/>
    </location>
</feature>
<dbReference type="AlphaFoldDB" id="A0AA40DT87"/>
<proteinExistence type="predicted"/>